<name>A0ACA9Y181_9ASCO</name>
<evidence type="ECO:0000313" key="1">
    <source>
        <dbReference type="EMBL" id="CAH6718717.1"/>
    </source>
</evidence>
<protein>
    <submittedName>
        <fullName evidence="1">Protein Mss2p, mitochondrial</fullName>
    </submittedName>
</protein>
<comment type="caution">
    <text evidence="1">The sequence shown here is derived from an EMBL/GenBank/DDBJ whole genome shotgun (WGS) entry which is preliminary data.</text>
</comment>
<proteinExistence type="predicted"/>
<dbReference type="Proteomes" id="UP001152531">
    <property type="component" value="Unassembled WGS sequence"/>
</dbReference>
<sequence length="327" mass="37582">MLFDKDSTLTYRKSMQIYQSIYSNLDTPQDISLPKVTSDELMILKSVLESVRKSTNTINRNLIDLEDELIEQASEKGNNDAITLLSFKTISDPKASRDDKKYAQKLIDDLSNMKHPLVFKLAGDLAYGKNAFQQAVNFWLQFIELENDTIAASHVYTNLGIFYYTLQPKPDLVKAKHYLEKALHFGEPDATVIKAHFYYSQLFTITDPKTARYHLEICASKGAKESLLHLGFLELNTFNNYEKSLEWFKLGNEEKDDLKCLIGEFESYVGLKQYRNAMGILQDIKGIYDTMKTQPKTNNSVAANLKILETFYRTREKTIRLVGEKAF</sequence>
<gene>
    <name evidence="1" type="ORF">CLIB1444_01S12970</name>
</gene>
<keyword evidence="2" id="KW-1185">Reference proteome</keyword>
<reference evidence="1" key="1">
    <citation type="submission" date="2022-06" db="EMBL/GenBank/DDBJ databases">
        <authorList>
            <person name="Legras J.-L."/>
            <person name="Devillers H."/>
            <person name="Grondin C."/>
        </authorList>
    </citation>
    <scope>NUCLEOTIDE SEQUENCE</scope>
    <source>
        <strain evidence="1">CLIB 1444</strain>
    </source>
</reference>
<evidence type="ECO:0000313" key="2">
    <source>
        <dbReference type="Proteomes" id="UP001152531"/>
    </source>
</evidence>
<dbReference type="EMBL" id="CALSDN010000001">
    <property type="protein sequence ID" value="CAH6718717.1"/>
    <property type="molecule type" value="Genomic_DNA"/>
</dbReference>
<organism evidence="1 2">
    <name type="scientific">[Candida] jaroonii</name>
    <dbReference type="NCBI Taxonomy" id="467808"/>
    <lineage>
        <taxon>Eukaryota</taxon>
        <taxon>Fungi</taxon>
        <taxon>Dikarya</taxon>
        <taxon>Ascomycota</taxon>
        <taxon>Saccharomycotina</taxon>
        <taxon>Pichiomycetes</taxon>
        <taxon>Debaryomycetaceae</taxon>
        <taxon>Yamadazyma</taxon>
    </lineage>
</organism>
<accession>A0ACA9Y181</accession>